<accession>A0A0W8FH77</accession>
<sequence length="48" mass="4999">MGTIALFGLLVIAAALCVVPAAAHTALLSQGYWKTRNAYGPASNDPWP</sequence>
<dbReference type="AlphaFoldDB" id="A0A0W8FH77"/>
<protein>
    <submittedName>
        <fullName evidence="1">Uncharacterized protein</fullName>
    </submittedName>
</protein>
<proteinExistence type="predicted"/>
<organism evidence="1">
    <name type="scientific">hydrocarbon metagenome</name>
    <dbReference type="NCBI Taxonomy" id="938273"/>
    <lineage>
        <taxon>unclassified sequences</taxon>
        <taxon>metagenomes</taxon>
        <taxon>ecological metagenomes</taxon>
    </lineage>
</organism>
<dbReference type="EMBL" id="LNQE01001236">
    <property type="protein sequence ID" value="KUG20002.1"/>
    <property type="molecule type" value="Genomic_DNA"/>
</dbReference>
<gene>
    <name evidence="1" type="ORF">ASZ90_010271</name>
</gene>
<name>A0A0W8FH77_9ZZZZ</name>
<evidence type="ECO:0000313" key="1">
    <source>
        <dbReference type="EMBL" id="KUG20002.1"/>
    </source>
</evidence>
<reference evidence="1" key="1">
    <citation type="journal article" date="2015" name="Proc. Natl. Acad. Sci. U.S.A.">
        <title>Networks of energetic and metabolic interactions define dynamics in microbial communities.</title>
        <authorList>
            <person name="Embree M."/>
            <person name="Liu J.K."/>
            <person name="Al-Bassam M.M."/>
            <person name="Zengler K."/>
        </authorList>
    </citation>
    <scope>NUCLEOTIDE SEQUENCE</scope>
</reference>
<comment type="caution">
    <text evidence="1">The sequence shown here is derived from an EMBL/GenBank/DDBJ whole genome shotgun (WGS) entry which is preliminary data.</text>
</comment>